<proteinExistence type="predicted"/>
<dbReference type="Proteomes" id="UP000287033">
    <property type="component" value="Unassembled WGS sequence"/>
</dbReference>
<reference evidence="1 2" key="1">
    <citation type="journal article" date="2018" name="Nat. Ecol. Evol.">
        <title>Shark genomes provide insights into elasmobranch evolution and the origin of vertebrates.</title>
        <authorList>
            <person name="Hara Y"/>
            <person name="Yamaguchi K"/>
            <person name="Onimaru K"/>
            <person name="Kadota M"/>
            <person name="Koyanagi M"/>
            <person name="Keeley SD"/>
            <person name="Tatsumi K"/>
            <person name="Tanaka K"/>
            <person name="Motone F"/>
            <person name="Kageyama Y"/>
            <person name="Nozu R"/>
            <person name="Adachi N"/>
            <person name="Nishimura O"/>
            <person name="Nakagawa R"/>
            <person name="Tanegashima C"/>
            <person name="Kiyatake I"/>
            <person name="Matsumoto R"/>
            <person name="Murakumo K"/>
            <person name="Nishida K"/>
            <person name="Terakita A"/>
            <person name="Kuratani S"/>
            <person name="Sato K"/>
            <person name="Hyodo S Kuraku.S."/>
        </authorList>
    </citation>
    <scope>NUCLEOTIDE SEQUENCE [LARGE SCALE GENOMIC DNA]</scope>
</reference>
<evidence type="ECO:0000313" key="2">
    <source>
        <dbReference type="Proteomes" id="UP000287033"/>
    </source>
</evidence>
<keyword evidence="2" id="KW-1185">Reference proteome</keyword>
<dbReference type="EMBL" id="BEZZ01001810">
    <property type="protein sequence ID" value="GCC20495.1"/>
    <property type="molecule type" value="Genomic_DNA"/>
</dbReference>
<evidence type="ECO:0000313" key="1">
    <source>
        <dbReference type="EMBL" id="GCC20495.1"/>
    </source>
</evidence>
<accession>A0A401RQM0</accession>
<dbReference type="AlphaFoldDB" id="A0A401RQM0"/>
<organism evidence="1 2">
    <name type="scientific">Chiloscyllium punctatum</name>
    <name type="common">Brownbanded bambooshark</name>
    <name type="synonym">Hemiscyllium punctatum</name>
    <dbReference type="NCBI Taxonomy" id="137246"/>
    <lineage>
        <taxon>Eukaryota</taxon>
        <taxon>Metazoa</taxon>
        <taxon>Chordata</taxon>
        <taxon>Craniata</taxon>
        <taxon>Vertebrata</taxon>
        <taxon>Chondrichthyes</taxon>
        <taxon>Elasmobranchii</taxon>
        <taxon>Galeomorphii</taxon>
        <taxon>Galeoidea</taxon>
        <taxon>Orectolobiformes</taxon>
        <taxon>Hemiscylliidae</taxon>
        <taxon>Chiloscyllium</taxon>
    </lineage>
</organism>
<comment type="caution">
    <text evidence="1">The sequence shown here is derived from an EMBL/GenBank/DDBJ whole genome shotgun (WGS) entry which is preliminary data.</text>
</comment>
<gene>
    <name evidence="1" type="ORF">chiPu_0019056</name>
</gene>
<name>A0A401RQM0_CHIPU</name>
<dbReference type="Gene3D" id="1.20.1070.10">
    <property type="entry name" value="Rhodopsin 7-helix transmembrane proteins"/>
    <property type="match status" value="1"/>
</dbReference>
<sequence>MVSGEEYVGKRNFNDPKYILQETTNMLTFLSSCNNVVIYVVSQSMFREELKKILMCPLRMFTVSAKQ</sequence>
<dbReference type="SUPFAM" id="SSF81321">
    <property type="entry name" value="Family A G protein-coupled receptor-like"/>
    <property type="match status" value="1"/>
</dbReference>
<protein>
    <submittedName>
        <fullName evidence="1">Uncharacterized protein</fullName>
    </submittedName>
</protein>